<dbReference type="InterPro" id="IPR009936">
    <property type="entry name" value="DUF1468"/>
</dbReference>
<evidence type="ECO:0000256" key="1">
    <source>
        <dbReference type="SAM" id="Phobius"/>
    </source>
</evidence>
<keyword evidence="1" id="KW-1133">Transmembrane helix</keyword>
<feature type="domain" description="DUF1468" evidence="2">
    <location>
        <begin position="11"/>
        <end position="153"/>
    </location>
</feature>
<sequence length="175" mass="19688">MSVRTAELLMALAMLLASIGLMADVYFGDLVVGWVPGRGPGSGMWPFWLSLGMALASVWTLWRWYTGVTPESRNNNPYIDPETVFMVGVTVAALFFLLLLSNYIGLYFSMILFLLFYVKGIGRHGWGVTIGVTLGVPIGIYLLFEAALNKYLPRGLPFFENIILYIDDFRYSIMY</sequence>
<evidence type="ECO:0000313" key="3">
    <source>
        <dbReference type="EMBL" id="SFE42614.1"/>
    </source>
</evidence>
<feature type="transmembrane region" description="Helical" evidence="1">
    <location>
        <begin position="47"/>
        <end position="65"/>
    </location>
</feature>
<evidence type="ECO:0000313" key="4">
    <source>
        <dbReference type="Proteomes" id="UP000325289"/>
    </source>
</evidence>
<reference evidence="3 4" key="1">
    <citation type="submission" date="2016-10" db="EMBL/GenBank/DDBJ databases">
        <authorList>
            <person name="Varghese N."/>
            <person name="Submissions S."/>
        </authorList>
    </citation>
    <scope>NUCLEOTIDE SEQUENCE [LARGE SCALE GENOMIC DNA]</scope>
    <source>
        <strain evidence="4">YIM D21,KCTC 23444,ACCC 10710</strain>
    </source>
</reference>
<dbReference type="EMBL" id="FOMS01000009">
    <property type="protein sequence ID" value="SFE42614.1"/>
    <property type="molecule type" value="Genomic_DNA"/>
</dbReference>
<evidence type="ECO:0000259" key="2">
    <source>
        <dbReference type="Pfam" id="PF07331"/>
    </source>
</evidence>
<feature type="transmembrane region" description="Helical" evidence="1">
    <location>
        <begin position="124"/>
        <end position="144"/>
    </location>
</feature>
<dbReference type="OrthoDB" id="6183775at2"/>
<keyword evidence="4" id="KW-1185">Reference proteome</keyword>
<accession>A0A1I2AF21</accession>
<proteinExistence type="predicted"/>
<keyword evidence="1" id="KW-0812">Transmembrane</keyword>
<gene>
    <name evidence="3" type="ORF">SAMN04515678_109210</name>
</gene>
<dbReference type="Proteomes" id="UP000325289">
    <property type="component" value="Unassembled WGS sequence"/>
</dbReference>
<organism evidence="3 4">
    <name type="scientific">Roseivivax sediminis</name>
    <dbReference type="NCBI Taxonomy" id="936889"/>
    <lineage>
        <taxon>Bacteria</taxon>
        <taxon>Pseudomonadati</taxon>
        <taxon>Pseudomonadota</taxon>
        <taxon>Alphaproteobacteria</taxon>
        <taxon>Rhodobacterales</taxon>
        <taxon>Roseobacteraceae</taxon>
        <taxon>Roseivivax</taxon>
    </lineage>
</organism>
<keyword evidence="1" id="KW-0472">Membrane</keyword>
<feature type="transmembrane region" description="Helical" evidence="1">
    <location>
        <begin position="85"/>
        <end position="118"/>
    </location>
</feature>
<protein>
    <submittedName>
        <fullName evidence="3">Tripartite tricarboxylate transporter TctB family protein</fullName>
    </submittedName>
</protein>
<dbReference type="AlphaFoldDB" id="A0A1I2AF21"/>
<dbReference type="Pfam" id="PF07331">
    <property type="entry name" value="TctB"/>
    <property type="match status" value="1"/>
</dbReference>
<name>A0A1I2AF21_9RHOB</name>